<keyword evidence="7 10" id="KW-0067">ATP-binding</keyword>
<evidence type="ECO:0000313" key="12">
    <source>
        <dbReference type="EMBL" id="WCT75446.1"/>
    </source>
</evidence>
<dbReference type="NCBIfam" id="NF033059">
    <property type="entry name" value="APH_3p_I"/>
    <property type="match status" value="1"/>
</dbReference>
<dbReference type="Proteomes" id="UP001220395">
    <property type="component" value="Chromosome"/>
</dbReference>
<comment type="similarity">
    <text evidence="1 10">Belongs to the aminoglycoside phosphotransferase family.</text>
</comment>
<dbReference type="EC" id="2.7.1.95" evidence="2"/>
<evidence type="ECO:0000259" key="11">
    <source>
        <dbReference type="Pfam" id="PF01636"/>
    </source>
</evidence>
<evidence type="ECO:0000256" key="8">
    <source>
        <dbReference type="ARBA" id="ARBA00023251"/>
    </source>
</evidence>
<evidence type="ECO:0000256" key="10">
    <source>
        <dbReference type="PIRNR" id="PIRNR000706"/>
    </source>
</evidence>
<dbReference type="PIRSF" id="PIRSF000706">
    <property type="entry name" value="Kanamycin_kin"/>
    <property type="match status" value="1"/>
</dbReference>
<dbReference type="PANTHER" id="PTHR21310">
    <property type="entry name" value="AMINOGLYCOSIDE PHOSPHOTRANSFERASE-RELATED-RELATED"/>
    <property type="match status" value="1"/>
</dbReference>
<comment type="catalytic activity">
    <reaction evidence="9">
        <text>kanamycin A + ATP = kanamycin 3'-phosphate + ADP + H(+)</text>
        <dbReference type="Rhea" id="RHEA:24256"/>
        <dbReference type="ChEBI" id="CHEBI:15378"/>
        <dbReference type="ChEBI" id="CHEBI:30616"/>
        <dbReference type="ChEBI" id="CHEBI:57909"/>
        <dbReference type="ChEBI" id="CHEBI:58214"/>
        <dbReference type="ChEBI" id="CHEBI:456216"/>
        <dbReference type="EC" id="2.7.1.95"/>
    </reaction>
</comment>
<accession>A0ABY7TRX0</accession>
<dbReference type="Pfam" id="PF01636">
    <property type="entry name" value="APH"/>
    <property type="match status" value="1"/>
</dbReference>
<dbReference type="InterPro" id="IPR011009">
    <property type="entry name" value="Kinase-like_dom_sf"/>
</dbReference>
<dbReference type="EMBL" id="CP117411">
    <property type="protein sequence ID" value="WCT75446.1"/>
    <property type="molecule type" value="Genomic_DNA"/>
</dbReference>
<dbReference type="CDD" id="cd05150">
    <property type="entry name" value="APH"/>
    <property type="match status" value="1"/>
</dbReference>
<proteinExistence type="inferred from homology"/>
<keyword evidence="13" id="KW-1185">Reference proteome</keyword>
<reference evidence="12 13" key="1">
    <citation type="submission" date="2023-02" db="EMBL/GenBank/DDBJ databases">
        <title>Genome sequence of Sphingomonas naphthae.</title>
        <authorList>
            <person name="Kim S."/>
            <person name="Heo J."/>
            <person name="Kwon S.-W."/>
        </authorList>
    </citation>
    <scope>NUCLEOTIDE SEQUENCE [LARGE SCALE GENOMIC DNA]</scope>
    <source>
        <strain evidence="12 13">KACC 18716</strain>
    </source>
</reference>
<evidence type="ECO:0000256" key="5">
    <source>
        <dbReference type="ARBA" id="ARBA00022741"/>
    </source>
</evidence>
<dbReference type="PANTHER" id="PTHR21310:SF41">
    <property type="entry name" value="3'-PHOSPHOTRANSFERASE, PUTATIVE-RELATED"/>
    <property type="match status" value="1"/>
</dbReference>
<dbReference type="SUPFAM" id="SSF56112">
    <property type="entry name" value="Protein kinase-like (PK-like)"/>
    <property type="match status" value="1"/>
</dbReference>
<keyword evidence="8 10" id="KW-0046">Antibiotic resistance</keyword>
<keyword evidence="6 10" id="KW-0418">Kinase</keyword>
<evidence type="ECO:0000256" key="3">
    <source>
        <dbReference type="ARBA" id="ARBA00017903"/>
    </source>
</evidence>
<evidence type="ECO:0000256" key="9">
    <source>
        <dbReference type="ARBA" id="ARBA00048925"/>
    </source>
</evidence>
<evidence type="ECO:0000256" key="4">
    <source>
        <dbReference type="ARBA" id="ARBA00022679"/>
    </source>
</evidence>
<keyword evidence="5 10" id="KW-0547">Nucleotide-binding</keyword>
<dbReference type="InterPro" id="IPR051678">
    <property type="entry name" value="AGP_Transferase"/>
</dbReference>
<organism evidence="12 13">
    <name type="scientific">Sphingomonas naphthae</name>
    <dbReference type="NCBI Taxonomy" id="1813468"/>
    <lineage>
        <taxon>Bacteria</taxon>
        <taxon>Pseudomonadati</taxon>
        <taxon>Pseudomonadota</taxon>
        <taxon>Alphaproteobacteria</taxon>
        <taxon>Sphingomonadales</taxon>
        <taxon>Sphingomonadaceae</taxon>
        <taxon>Sphingomonas</taxon>
    </lineage>
</organism>
<dbReference type="Gene3D" id="3.90.1200.10">
    <property type="match status" value="1"/>
</dbReference>
<sequence length="253" mass="27703">MAASLDFYLWARDTIGESGGAVYRLHGKAGAPDLFLKHGAASVAGDITDEMARLLWLADHLPVPEVRHFVRTDDAAWLLITAMPGRTAFQCLEDDPGAADTIVDALAAFLRRLHAIPIDTCPFTSAHPHRLARARARIDAGLIDLDDFDEARAGWSAERVWDAMQALLPLAPDPVVTHGDFSLDNILMIDGAVAGLIDVGRVGIADRYQDLAILWNCLHEFGGGLPERLFDQYGIAAPDQAKLRFHLMLDELF</sequence>
<feature type="domain" description="Aminoglycoside phosphotransferase" evidence="11">
    <location>
        <begin position="22"/>
        <end position="245"/>
    </location>
</feature>
<evidence type="ECO:0000256" key="2">
    <source>
        <dbReference type="ARBA" id="ARBA00012193"/>
    </source>
</evidence>
<evidence type="ECO:0000256" key="7">
    <source>
        <dbReference type="ARBA" id="ARBA00022840"/>
    </source>
</evidence>
<dbReference type="InterPro" id="IPR002575">
    <property type="entry name" value="Aminoglycoside_PTrfase"/>
</dbReference>
<dbReference type="RefSeq" id="WP_273691349.1">
    <property type="nucleotide sequence ID" value="NZ_CP117411.1"/>
</dbReference>
<dbReference type="NCBIfam" id="NF033068">
    <property type="entry name" value="APH_3p"/>
    <property type="match status" value="1"/>
</dbReference>
<evidence type="ECO:0000256" key="1">
    <source>
        <dbReference type="ARBA" id="ARBA00006219"/>
    </source>
</evidence>
<dbReference type="Gene3D" id="3.30.200.20">
    <property type="entry name" value="Phosphorylase Kinase, domain 1"/>
    <property type="match status" value="1"/>
</dbReference>
<dbReference type="InterPro" id="IPR024165">
    <property type="entry name" value="Kan/Strep_kinase"/>
</dbReference>
<evidence type="ECO:0000313" key="13">
    <source>
        <dbReference type="Proteomes" id="UP001220395"/>
    </source>
</evidence>
<evidence type="ECO:0000256" key="6">
    <source>
        <dbReference type="ARBA" id="ARBA00022777"/>
    </source>
</evidence>
<gene>
    <name evidence="12" type="ORF">PQ455_10715</name>
</gene>
<name>A0ABY7TRX0_9SPHN</name>
<keyword evidence="4 10" id="KW-0808">Transferase</keyword>
<protein>
    <recommendedName>
        <fullName evidence="3">Aminoglycoside 3'-phosphotransferase</fullName>
        <ecNumber evidence="2">2.7.1.95</ecNumber>
    </recommendedName>
</protein>